<dbReference type="PANTHER" id="PTHR42755:SF1">
    <property type="entry name" value="3-DEOXY-D-MANNO-OCTULOSONIC ACID TRANSFERASE, MITOCHONDRIAL-RELATED"/>
    <property type="match status" value="1"/>
</dbReference>
<dbReference type="PANTHER" id="PTHR42755">
    <property type="entry name" value="3-DEOXY-MANNO-OCTULOSONATE CYTIDYLYLTRANSFERASE"/>
    <property type="match status" value="1"/>
</dbReference>
<evidence type="ECO:0000256" key="6">
    <source>
        <dbReference type="ARBA" id="ARBA00049183"/>
    </source>
</evidence>
<organism evidence="10 11">
    <name type="scientific">Catalinimonas alkaloidigena</name>
    <dbReference type="NCBI Taxonomy" id="1075417"/>
    <lineage>
        <taxon>Bacteria</taxon>
        <taxon>Pseudomonadati</taxon>
        <taxon>Bacteroidota</taxon>
        <taxon>Cytophagia</taxon>
        <taxon>Cytophagales</taxon>
        <taxon>Catalimonadaceae</taxon>
        <taxon>Catalinimonas</taxon>
    </lineage>
</organism>
<proteinExistence type="inferred from homology"/>
<evidence type="ECO:0000259" key="9">
    <source>
        <dbReference type="Pfam" id="PF04413"/>
    </source>
</evidence>
<keyword evidence="8" id="KW-0448">Lipopolysaccharide biosynthesis</keyword>
<evidence type="ECO:0000256" key="3">
    <source>
        <dbReference type="ARBA" id="ARBA00019077"/>
    </source>
</evidence>
<evidence type="ECO:0000256" key="8">
    <source>
        <dbReference type="RuleBase" id="RU365103"/>
    </source>
</evidence>
<evidence type="ECO:0000256" key="4">
    <source>
        <dbReference type="ARBA" id="ARBA00022679"/>
    </source>
</evidence>
<dbReference type="STRING" id="1075417.SAMN05421823_10910"/>
<evidence type="ECO:0000313" key="10">
    <source>
        <dbReference type="EMBL" id="SDL91118.1"/>
    </source>
</evidence>
<protein>
    <recommendedName>
        <fullName evidence="3 8">3-deoxy-D-manno-octulosonic acid transferase</fullName>
        <shortName evidence="8">Kdo transferase</shortName>
        <ecNumber evidence="2 8">2.4.99.12</ecNumber>
    </recommendedName>
    <alternativeName>
        <fullName evidence="5 8">Lipid IV(A) 3-deoxy-D-manno-octulosonic acid transferase</fullName>
    </alternativeName>
</protein>
<dbReference type="Proteomes" id="UP000198510">
    <property type="component" value="Unassembled WGS sequence"/>
</dbReference>
<comment type="pathway">
    <text evidence="1 8">Bacterial outer membrane biogenesis; LPS core biosynthesis.</text>
</comment>
<dbReference type="GO" id="GO:0009244">
    <property type="term" value="P:lipopolysaccharide core region biosynthetic process"/>
    <property type="evidence" value="ECO:0007669"/>
    <property type="project" value="UniProtKB-UniRule"/>
</dbReference>
<feature type="domain" description="3-deoxy-D-manno-octulosonic-acid transferase N-terminal" evidence="9">
    <location>
        <begin position="35"/>
        <end position="207"/>
    </location>
</feature>
<evidence type="ECO:0000256" key="2">
    <source>
        <dbReference type="ARBA" id="ARBA00012621"/>
    </source>
</evidence>
<dbReference type="UniPathway" id="UPA00958"/>
<accession>A0A1G9NX08</accession>
<keyword evidence="8" id="KW-1003">Cell membrane</keyword>
<dbReference type="Gene3D" id="3.40.50.11720">
    <property type="entry name" value="3-Deoxy-D-manno-octulosonic-acid transferase, N-terminal domain"/>
    <property type="match status" value="1"/>
</dbReference>
<sequence>MEVLYRTGVRLYGTLIRLSARVKPKARQWVEGRRDWQARLQDAMAGSDAPVVWFHCASLGEFEQGRPVMEAFRARYPQYRLVLTFFSPSGYEVRKKYAGAEVVAYLPLDSPEASAAFLERVRPQLAFFVKYEFWYYYLRELQWRQIPVLLISAIFREGQVFFRPWGRFYRQLLARFTHLFVQDEASAQLLASVGIRHVTVAGDTRFDRVRQIATQARVIPEAEQFCQGEPTLVVGSSWPADLEVLLPFLRQFPAPLKVIVAPHEIHEAQLNQWQQEAGISSVRFSQATPTTLAEARLLWIDNVGMLSSLYRYGHFAWIGGAYGQGLHNTLEAATFGMPLFFGDRNYQKFREARDLVAAGVAHPVADAETLTRLFTELYHDEARRATLAAQSRRYVAEQAGATEKILTFVEQTSIA</sequence>
<dbReference type="Gene3D" id="3.40.50.2000">
    <property type="entry name" value="Glycogen Phosphorylase B"/>
    <property type="match status" value="1"/>
</dbReference>
<dbReference type="EMBL" id="FNFO01000009">
    <property type="protein sequence ID" value="SDL91118.1"/>
    <property type="molecule type" value="Genomic_DNA"/>
</dbReference>
<evidence type="ECO:0000256" key="5">
    <source>
        <dbReference type="ARBA" id="ARBA00031445"/>
    </source>
</evidence>
<dbReference type="OrthoDB" id="9789797at2"/>
<dbReference type="GO" id="GO:0043842">
    <property type="term" value="F:Kdo transferase activity"/>
    <property type="evidence" value="ECO:0007669"/>
    <property type="project" value="UniProtKB-EC"/>
</dbReference>
<keyword evidence="4 8" id="KW-0808">Transferase</keyword>
<name>A0A1G9NX08_9BACT</name>
<feature type="active site" description="Proton acceptor" evidence="7">
    <location>
        <position position="61"/>
    </location>
</feature>
<dbReference type="EC" id="2.4.99.12" evidence="2 8"/>
<dbReference type="RefSeq" id="WP_089685436.1">
    <property type="nucleotide sequence ID" value="NZ_FNFO01000009.1"/>
</dbReference>
<comment type="function">
    <text evidence="8">Involved in lipopolysaccharide (LPS) biosynthesis. Catalyzes the transfer of 3-deoxy-D-manno-octulosonate (Kdo) residue(s) from CMP-Kdo to lipid IV(A), the tetraacyldisaccharide-1,4'-bisphosphate precursor of lipid A.</text>
</comment>
<comment type="subcellular location">
    <subcellularLocation>
        <location evidence="8">Cell membrane</location>
    </subcellularLocation>
</comment>
<dbReference type="Pfam" id="PF04413">
    <property type="entry name" value="Glycos_transf_N"/>
    <property type="match status" value="1"/>
</dbReference>
<dbReference type="InterPro" id="IPR007507">
    <property type="entry name" value="Glycos_transf_N"/>
</dbReference>
<dbReference type="InterPro" id="IPR038107">
    <property type="entry name" value="Glycos_transf_N_sf"/>
</dbReference>
<keyword evidence="11" id="KW-1185">Reference proteome</keyword>
<evidence type="ECO:0000256" key="7">
    <source>
        <dbReference type="PIRSR" id="PIRSR639901-1"/>
    </source>
</evidence>
<dbReference type="AlphaFoldDB" id="A0A1G9NX08"/>
<evidence type="ECO:0000313" key="11">
    <source>
        <dbReference type="Proteomes" id="UP000198510"/>
    </source>
</evidence>
<dbReference type="InterPro" id="IPR039901">
    <property type="entry name" value="Kdotransferase"/>
</dbReference>
<reference evidence="10 11" key="1">
    <citation type="submission" date="2016-10" db="EMBL/GenBank/DDBJ databases">
        <authorList>
            <person name="de Groot N.N."/>
        </authorList>
    </citation>
    <scope>NUCLEOTIDE SEQUENCE [LARGE SCALE GENOMIC DNA]</scope>
    <source>
        <strain evidence="10 11">DSM 25186</strain>
    </source>
</reference>
<comment type="similarity">
    <text evidence="8">Belongs to the glycosyltransferase group 1 family.</text>
</comment>
<evidence type="ECO:0000256" key="1">
    <source>
        <dbReference type="ARBA" id="ARBA00004713"/>
    </source>
</evidence>
<gene>
    <name evidence="10" type="ORF">SAMN05421823_10910</name>
</gene>
<dbReference type="GO" id="GO:0005886">
    <property type="term" value="C:plasma membrane"/>
    <property type="evidence" value="ECO:0007669"/>
    <property type="project" value="UniProtKB-SubCell"/>
</dbReference>
<comment type="catalytic activity">
    <reaction evidence="6 8">
        <text>lipid IVA (E. coli) + CMP-3-deoxy-beta-D-manno-octulosonate = alpha-Kdo-(2-&gt;6)-lipid IVA (E. coli) + CMP + H(+)</text>
        <dbReference type="Rhea" id="RHEA:28066"/>
        <dbReference type="ChEBI" id="CHEBI:15378"/>
        <dbReference type="ChEBI" id="CHEBI:58603"/>
        <dbReference type="ChEBI" id="CHEBI:60364"/>
        <dbReference type="ChEBI" id="CHEBI:60377"/>
        <dbReference type="ChEBI" id="CHEBI:85987"/>
        <dbReference type="EC" id="2.4.99.12"/>
    </reaction>
</comment>
<dbReference type="SUPFAM" id="SSF53756">
    <property type="entry name" value="UDP-Glycosyltransferase/glycogen phosphorylase"/>
    <property type="match status" value="1"/>
</dbReference>
<dbReference type="GO" id="GO:0009245">
    <property type="term" value="P:lipid A biosynthetic process"/>
    <property type="evidence" value="ECO:0007669"/>
    <property type="project" value="TreeGrafter"/>
</dbReference>
<keyword evidence="8" id="KW-0472">Membrane</keyword>